<dbReference type="Pfam" id="PF09661">
    <property type="entry name" value="DUF2398"/>
    <property type="match status" value="1"/>
</dbReference>
<dbReference type="NCBIfam" id="TIGR02678">
    <property type="entry name" value="TIGR02678 family protein"/>
    <property type="match status" value="1"/>
</dbReference>
<dbReference type="EMBL" id="JAASTX010000009">
    <property type="protein sequence ID" value="MBC1491967.1"/>
    <property type="molecule type" value="Genomic_DNA"/>
</dbReference>
<accession>A0A7X0XDA9</accession>
<dbReference type="Proteomes" id="UP000533953">
    <property type="component" value="Unassembled WGS sequence"/>
</dbReference>
<comment type="caution">
    <text evidence="1">The sequence shown here is derived from an EMBL/GenBank/DDBJ whole genome shotgun (WGS) entry which is preliminary data.</text>
</comment>
<reference evidence="1 2" key="1">
    <citation type="submission" date="2020-03" db="EMBL/GenBank/DDBJ databases">
        <title>Soil Listeria distribution.</title>
        <authorList>
            <person name="Liao J."/>
            <person name="Wiedmann M."/>
        </authorList>
    </citation>
    <scope>NUCLEOTIDE SEQUENCE [LARGE SCALE GENOMIC DNA]</scope>
    <source>
        <strain evidence="1 2">FSL L7-1547</strain>
    </source>
</reference>
<sequence length="380" mass="45361">MAVKDEKLKEGLQLLFDNFWILRSESPQEYRFLRSMEKDLHRIISERFGLRIFFQTDFIKLEKIPDKSESWMGILEFEEPIDYALFCCAMAFLEEKDVKEYFLLSHICEEIAENYPGVPKVDWLNYHHRKSFIRVMKKMLDLHVIETVDGNIGRFSSQEDAEVLYVTTVYARYFMRPYLKDVHLQEQWEDLIDRERDNDENAKRHRVYKRLFMEPKLLRSDVDEGDYYYIRNQYSSIADFVSRFSPYNLEVYKNVAMLTASEGHSRGDFFPSNKALDDILLHLMAVVRKDSLSRDTLGEIHTSLQDWDRWIDHLIADYQYGWSKEYRDKSKNALSNAILTYGSEWGFFKLGTEEIIIYPTFARMAGRYKPNDIKQKKEAE</sequence>
<dbReference type="InterPro" id="IPR013494">
    <property type="entry name" value="CHP02678"/>
</dbReference>
<evidence type="ECO:0000313" key="2">
    <source>
        <dbReference type="Proteomes" id="UP000533953"/>
    </source>
</evidence>
<proteinExistence type="predicted"/>
<dbReference type="RefSeq" id="WP_185402288.1">
    <property type="nucleotide sequence ID" value="NZ_JAARQY010000008.1"/>
</dbReference>
<dbReference type="AlphaFoldDB" id="A0A7X0XDA9"/>
<protein>
    <submittedName>
        <fullName evidence="1">TIGR02678 family protein</fullName>
    </submittedName>
</protein>
<organism evidence="1 2">
    <name type="scientific">Listeria booriae</name>
    <dbReference type="NCBI Taxonomy" id="1552123"/>
    <lineage>
        <taxon>Bacteria</taxon>
        <taxon>Bacillati</taxon>
        <taxon>Bacillota</taxon>
        <taxon>Bacilli</taxon>
        <taxon>Bacillales</taxon>
        <taxon>Listeriaceae</taxon>
        <taxon>Listeria</taxon>
    </lineage>
</organism>
<gene>
    <name evidence="1" type="ORF">HCI99_08990</name>
</gene>
<name>A0A7X0XDA9_9LIST</name>
<evidence type="ECO:0000313" key="1">
    <source>
        <dbReference type="EMBL" id="MBC1491967.1"/>
    </source>
</evidence>